<evidence type="ECO:0000256" key="5">
    <source>
        <dbReference type="ARBA" id="ARBA00023136"/>
    </source>
</evidence>
<comment type="caution">
    <text evidence="8">The sequence shown here is derived from an EMBL/GenBank/DDBJ whole genome shotgun (WGS) entry which is preliminary data.</text>
</comment>
<keyword evidence="9" id="KW-1185">Reference proteome</keyword>
<dbReference type="RefSeq" id="WP_309972055.1">
    <property type="nucleotide sequence ID" value="NZ_JAVDWH010000001.1"/>
</dbReference>
<dbReference type="EMBL" id="JAVDWH010000001">
    <property type="protein sequence ID" value="MDR7087891.1"/>
    <property type="molecule type" value="Genomic_DNA"/>
</dbReference>
<sequence length="248" mass="25737">MTDWFVETVGSGSLILAVPIAVLAGLVSFFSPCVLPLLPGYLSYMTGVGVQDLDTARRGRMLTGSVLFVLGFSVIFVAGGTLFGSIGLRLAEHQRTVSIVMGIVVIALGFVFMGFIPFMQREVKIHAVPAVGLAVAPLLGALFAFGWIPCVGPTLGAVLGLANTEGTAARGAFLSFTYCLGLGIPFVLAALGFGRFMRAIAWVKQNQRAVNVAGGLMLVAVGILLVTGAYDSLADSLRSSFGTGTSAI</sequence>
<evidence type="ECO:0000256" key="6">
    <source>
        <dbReference type="SAM" id="Phobius"/>
    </source>
</evidence>
<comment type="similarity">
    <text evidence="2">Belongs to the DsbD family.</text>
</comment>
<dbReference type="PANTHER" id="PTHR31272:SF4">
    <property type="entry name" value="CYTOCHROME C-TYPE BIOGENESIS PROTEIN HI_1454-RELATED"/>
    <property type="match status" value="1"/>
</dbReference>
<evidence type="ECO:0000259" key="7">
    <source>
        <dbReference type="Pfam" id="PF02683"/>
    </source>
</evidence>
<evidence type="ECO:0000313" key="9">
    <source>
        <dbReference type="Proteomes" id="UP001257739"/>
    </source>
</evidence>
<keyword evidence="4 6" id="KW-1133">Transmembrane helix</keyword>
<dbReference type="PANTHER" id="PTHR31272">
    <property type="entry name" value="CYTOCHROME C-TYPE BIOGENESIS PROTEIN HI_1454-RELATED"/>
    <property type="match status" value="1"/>
</dbReference>
<feature type="transmembrane region" description="Helical" evidence="6">
    <location>
        <begin position="12"/>
        <end position="35"/>
    </location>
</feature>
<dbReference type="InterPro" id="IPR051790">
    <property type="entry name" value="Cytochrome_c-biogenesis_DsbD"/>
</dbReference>
<protein>
    <submittedName>
        <fullName evidence="8">Cytochrome c-type biogenesis protein</fullName>
    </submittedName>
</protein>
<accession>A0ABU1URS6</accession>
<dbReference type="Proteomes" id="UP001257739">
    <property type="component" value="Unassembled WGS sequence"/>
</dbReference>
<proteinExistence type="inferred from homology"/>
<keyword evidence="3 6" id="KW-0812">Transmembrane</keyword>
<keyword evidence="5 6" id="KW-0472">Membrane</keyword>
<feature type="transmembrane region" description="Helical" evidence="6">
    <location>
        <begin position="168"/>
        <end position="197"/>
    </location>
</feature>
<dbReference type="Pfam" id="PF02683">
    <property type="entry name" value="DsbD_TM"/>
    <property type="match status" value="1"/>
</dbReference>
<evidence type="ECO:0000256" key="2">
    <source>
        <dbReference type="ARBA" id="ARBA00006143"/>
    </source>
</evidence>
<evidence type="ECO:0000256" key="1">
    <source>
        <dbReference type="ARBA" id="ARBA00004141"/>
    </source>
</evidence>
<evidence type="ECO:0000256" key="3">
    <source>
        <dbReference type="ARBA" id="ARBA00022692"/>
    </source>
</evidence>
<dbReference type="InterPro" id="IPR003834">
    <property type="entry name" value="Cyt_c_assmbl_TM_dom"/>
</dbReference>
<feature type="transmembrane region" description="Helical" evidence="6">
    <location>
        <begin position="209"/>
        <end position="230"/>
    </location>
</feature>
<reference evidence="8 9" key="1">
    <citation type="submission" date="2023-07" db="EMBL/GenBank/DDBJ databases">
        <title>Sorghum-associated microbial communities from plants grown in Nebraska, USA.</title>
        <authorList>
            <person name="Schachtman D."/>
        </authorList>
    </citation>
    <scope>NUCLEOTIDE SEQUENCE [LARGE SCALE GENOMIC DNA]</scope>
    <source>
        <strain evidence="8 9">BE248</strain>
    </source>
</reference>
<feature type="transmembrane region" description="Helical" evidence="6">
    <location>
        <begin position="128"/>
        <end position="148"/>
    </location>
</feature>
<evidence type="ECO:0000313" key="8">
    <source>
        <dbReference type="EMBL" id="MDR7087891.1"/>
    </source>
</evidence>
<comment type="subcellular location">
    <subcellularLocation>
        <location evidence="1">Membrane</location>
        <topology evidence="1">Multi-pass membrane protein</topology>
    </subcellularLocation>
</comment>
<evidence type="ECO:0000256" key="4">
    <source>
        <dbReference type="ARBA" id="ARBA00022989"/>
    </source>
</evidence>
<feature type="transmembrane region" description="Helical" evidence="6">
    <location>
        <begin position="66"/>
        <end position="91"/>
    </location>
</feature>
<organism evidence="8 9">
    <name type="scientific">Aeromicrobium panaciterrae</name>
    <dbReference type="NCBI Taxonomy" id="363861"/>
    <lineage>
        <taxon>Bacteria</taxon>
        <taxon>Bacillati</taxon>
        <taxon>Actinomycetota</taxon>
        <taxon>Actinomycetes</taxon>
        <taxon>Propionibacteriales</taxon>
        <taxon>Nocardioidaceae</taxon>
        <taxon>Aeromicrobium</taxon>
    </lineage>
</organism>
<gene>
    <name evidence="8" type="ORF">J2X11_002730</name>
</gene>
<name>A0ABU1URS6_9ACTN</name>
<feature type="domain" description="Cytochrome C biogenesis protein transmembrane" evidence="7">
    <location>
        <begin position="15"/>
        <end position="226"/>
    </location>
</feature>
<feature type="transmembrane region" description="Helical" evidence="6">
    <location>
        <begin position="97"/>
        <end position="116"/>
    </location>
</feature>